<sequence>MNTHSNNQQSNTQHSIIIKRLDRLETDFQNFKEARENNYCMLNQSIDGFNETNSKEHQMIFKCIDDVKESVKDVKESVNELKDSFKDLRKDLTLMLSIAVGFTGIFSTVIGIVQYLLIK</sequence>
<keyword evidence="2" id="KW-0472">Membrane</keyword>
<keyword evidence="1" id="KW-0175">Coiled coil</keyword>
<name>A0AAJ0NIG6_STACA</name>
<evidence type="ECO:0000313" key="4">
    <source>
        <dbReference type="Proteomes" id="UP000033530"/>
    </source>
</evidence>
<dbReference type="Proteomes" id="UP000033530">
    <property type="component" value="Unassembled WGS sequence"/>
</dbReference>
<reference evidence="3 4" key="1">
    <citation type="submission" date="2015-03" db="EMBL/GenBank/DDBJ databases">
        <title>Draft Genome Sequence of S. carnosus subsp. utilis LTH 7013, Isolated from South Tirolean Ham.</title>
        <authorList>
            <person name="Mueller A."/>
            <person name="Huptas C."/>
            <person name="Wenning M."/>
            <person name="Weiss A."/>
            <person name="Schmidt H."/>
        </authorList>
    </citation>
    <scope>NUCLEOTIDE SEQUENCE [LARGE SCALE GENOMIC DNA]</scope>
    <source>
        <strain evidence="3 4">LTH7013</strain>
    </source>
</reference>
<feature type="transmembrane region" description="Helical" evidence="2">
    <location>
        <begin position="92"/>
        <end position="117"/>
    </location>
</feature>
<dbReference type="RefSeq" id="WP_046099634.1">
    <property type="nucleotide sequence ID" value="NZ_BKAP01000002.1"/>
</dbReference>
<protein>
    <submittedName>
        <fullName evidence="3">Uncharacterized protein</fullName>
    </submittedName>
</protein>
<gene>
    <name evidence="3" type="ORF">VV61_04450</name>
</gene>
<dbReference type="EMBL" id="LAIU01000002">
    <property type="protein sequence ID" value="KKB25826.1"/>
    <property type="molecule type" value="Genomic_DNA"/>
</dbReference>
<accession>A0AAJ0NIG6</accession>
<keyword evidence="2" id="KW-1133">Transmembrane helix</keyword>
<comment type="caution">
    <text evidence="3">The sequence shown here is derived from an EMBL/GenBank/DDBJ whole genome shotgun (WGS) entry which is preliminary data.</text>
</comment>
<dbReference type="AlphaFoldDB" id="A0AAJ0NIG6"/>
<evidence type="ECO:0000256" key="2">
    <source>
        <dbReference type="SAM" id="Phobius"/>
    </source>
</evidence>
<proteinExistence type="predicted"/>
<feature type="coiled-coil region" evidence="1">
    <location>
        <begin position="64"/>
        <end position="91"/>
    </location>
</feature>
<evidence type="ECO:0000313" key="3">
    <source>
        <dbReference type="EMBL" id="KKB25826.1"/>
    </source>
</evidence>
<evidence type="ECO:0000256" key="1">
    <source>
        <dbReference type="SAM" id="Coils"/>
    </source>
</evidence>
<keyword evidence="2" id="KW-0812">Transmembrane</keyword>
<organism evidence="3 4">
    <name type="scientific">Staphylococcus carnosus</name>
    <dbReference type="NCBI Taxonomy" id="1281"/>
    <lineage>
        <taxon>Bacteria</taxon>
        <taxon>Bacillati</taxon>
        <taxon>Bacillota</taxon>
        <taxon>Bacilli</taxon>
        <taxon>Bacillales</taxon>
        <taxon>Staphylococcaceae</taxon>
        <taxon>Staphylococcus</taxon>
    </lineage>
</organism>